<keyword evidence="1" id="KW-0812">Transmembrane</keyword>
<sequence length="77" mass="7838">MNLLKKAAISLAATSMVMAPVVASAAPVAAVEGTRATSTVEGQNELDNSTWLYGLIALAAIIGLVLILDDKDNPASV</sequence>
<keyword evidence="2" id="KW-0732">Signal</keyword>
<feature type="signal peptide" evidence="2">
    <location>
        <begin position="1"/>
        <end position="25"/>
    </location>
</feature>
<dbReference type="Proteomes" id="UP000058074">
    <property type="component" value="Chromosome"/>
</dbReference>
<evidence type="ECO:0000313" key="3">
    <source>
        <dbReference type="EMBL" id="ALH79702.1"/>
    </source>
</evidence>
<feature type="chain" id="PRO_5006039100" evidence="2">
    <location>
        <begin position="26"/>
        <end position="77"/>
    </location>
</feature>
<keyword evidence="1" id="KW-0472">Membrane</keyword>
<protein>
    <submittedName>
        <fullName evidence="3">Uncharacterized protein</fullName>
    </submittedName>
</protein>
<feature type="transmembrane region" description="Helical" evidence="1">
    <location>
        <begin position="49"/>
        <end position="68"/>
    </location>
</feature>
<evidence type="ECO:0000256" key="2">
    <source>
        <dbReference type="SAM" id="SignalP"/>
    </source>
</evidence>
<keyword evidence="1" id="KW-1133">Transmembrane helix</keyword>
<evidence type="ECO:0000313" key="4">
    <source>
        <dbReference type="Proteomes" id="UP000058074"/>
    </source>
</evidence>
<dbReference type="KEGG" id="smag:AN936_04800"/>
<dbReference type="AlphaFoldDB" id="A0A0N9UVN9"/>
<dbReference type="PATRIC" id="fig|33050.5.peg.990"/>
<dbReference type="EMBL" id="CP012700">
    <property type="protein sequence ID" value="ALH79702.1"/>
    <property type="molecule type" value="Genomic_DNA"/>
</dbReference>
<evidence type="ECO:0000256" key="1">
    <source>
        <dbReference type="SAM" id="Phobius"/>
    </source>
</evidence>
<dbReference type="RefSeq" id="WP_054587136.1">
    <property type="nucleotide sequence ID" value="NZ_CP012700.1"/>
</dbReference>
<proteinExistence type="predicted"/>
<accession>A0A0N9UVN9</accession>
<organism evidence="3 4">
    <name type="scientific">Sphingopyxis macrogoltabida</name>
    <name type="common">Sphingomonas macrogoltabidus</name>
    <dbReference type="NCBI Taxonomy" id="33050"/>
    <lineage>
        <taxon>Bacteria</taxon>
        <taxon>Pseudomonadati</taxon>
        <taxon>Pseudomonadota</taxon>
        <taxon>Alphaproteobacteria</taxon>
        <taxon>Sphingomonadales</taxon>
        <taxon>Sphingomonadaceae</taxon>
        <taxon>Sphingopyxis</taxon>
    </lineage>
</organism>
<name>A0A0N9UVN9_SPHMC</name>
<reference evidence="3 4" key="1">
    <citation type="journal article" date="2015" name="Genome Announc.">
        <title>Complete Genome Sequence of Polypropylene Glycol- and Polyethylene Glycol-Degrading Sphingopyxis macrogoltabida Strain EY-1.</title>
        <authorList>
            <person name="Ohtsubo Y."/>
            <person name="Nagata Y."/>
            <person name="Numata M."/>
            <person name="Tsuchikane K."/>
            <person name="Hosoyama A."/>
            <person name="Yamazoe A."/>
            <person name="Tsuda M."/>
            <person name="Fujita N."/>
            <person name="Kawai F."/>
        </authorList>
    </citation>
    <scope>NUCLEOTIDE SEQUENCE [LARGE SCALE GENOMIC DNA]</scope>
    <source>
        <strain evidence="3 4">EY-1</strain>
    </source>
</reference>
<gene>
    <name evidence="3" type="ORF">AN936_04800</name>
</gene>